<keyword evidence="3" id="KW-1185">Reference proteome</keyword>
<accession>A0A061CZN6</accession>
<dbReference type="Proteomes" id="UP000033188">
    <property type="component" value="Chromosome 1"/>
</dbReference>
<dbReference type="EMBL" id="LK391707">
    <property type="protein sequence ID" value="CDR93850.1"/>
    <property type="molecule type" value="Genomic_DNA"/>
</dbReference>
<evidence type="ECO:0000313" key="2">
    <source>
        <dbReference type="EMBL" id="CDR93868.1"/>
    </source>
</evidence>
<dbReference type="VEuPathDB" id="PiroplasmaDB:BBBOND_0101970"/>
<dbReference type="EMBL" id="LK391707">
    <property type="protein sequence ID" value="CDR93868.1"/>
    <property type="molecule type" value="Genomic_DNA"/>
</dbReference>
<evidence type="ECO:0000313" key="3">
    <source>
        <dbReference type="Proteomes" id="UP000033188"/>
    </source>
</evidence>
<dbReference type="VEuPathDB" id="PiroplasmaDB:BBBOND_0101790"/>
<reference evidence="3" key="1">
    <citation type="journal article" date="2014" name="Nucleic Acids Res.">
        <title>The evolutionary dynamics of variant antigen genes in Babesia reveal a history of genomic innovation underlying host-parasite interaction.</title>
        <authorList>
            <person name="Jackson A.P."/>
            <person name="Otto T.D."/>
            <person name="Darby A."/>
            <person name="Ramaprasad A."/>
            <person name="Xia D."/>
            <person name="Echaide I.E."/>
            <person name="Farber M."/>
            <person name="Gahlot S."/>
            <person name="Gamble J."/>
            <person name="Gupta D."/>
            <person name="Gupta Y."/>
            <person name="Jackson L."/>
            <person name="Malandrin L."/>
            <person name="Malas T.B."/>
            <person name="Moussa E."/>
            <person name="Nair M."/>
            <person name="Reid A.J."/>
            <person name="Sanders M."/>
            <person name="Sharma J."/>
            <person name="Tracey A."/>
            <person name="Quail M.A."/>
            <person name="Weir W."/>
            <person name="Wastling J.M."/>
            <person name="Hall N."/>
            <person name="Willadsen P."/>
            <person name="Lingelbach K."/>
            <person name="Shiels B."/>
            <person name="Tait A."/>
            <person name="Berriman M."/>
            <person name="Allred D.R."/>
            <person name="Pain A."/>
        </authorList>
    </citation>
    <scope>NUCLEOTIDE SEQUENCE [LARGE SCALE GENOMIC DNA]</scope>
    <source>
        <strain evidence="3">Bond</strain>
    </source>
</reference>
<evidence type="ECO:0000313" key="1">
    <source>
        <dbReference type="EMBL" id="CDR93850.1"/>
    </source>
</evidence>
<protein>
    <submittedName>
        <fullName evidence="2">Uncharacterized protein</fullName>
    </submittedName>
</protein>
<dbReference type="KEGG" id="bbig:BBBOND_0101790"/>
<dbReference type="RefSeq" id="XP_012766036.1">
    <property type="nucleotide sequence ID" value="XM_012910582.1"/>
</dbReference>
<sequence length="64" mass="7086">MVLISHSDMHDDDGLPQTYGWLVKHSHYLPIWADCRAESCTTATNKLINTSTALLTAVLISLTD</sequence>
<name>A0A061CZN6_BABBI</name>
<proteinExistence type="predicted"/>
<dbReference type="KEGG" id="bbig:BBBOND_0101970"/>
<dbReference type="RefSeq" id="XP_012766054.1">
    <property type="nucleotide sequence ID" value="XM_012910600.1"/>
</dbReference>
<dbReference type="AlphaFoldDB" id="A0A061CZN6"/>
<reference evidence="2" key="3">
    <citation type="submission" date="2014-06" db="EMBL/GenBank/DDBJ databases">
        <authorList>
            <person name="Aslett M."/>
            <person name="De Silva Nishadi"/>
        </authorList>
    </citation>
    <scope>NUCLEOTIDE SEQUENCE</scope>
    <source>
        <strain evidence="2">Bond</strain>
    </source>
</reference>
<gene>
    <name evidence="1" type="ORF">BBBOND_0101790</name>
    <name evidence="2" type="ORF">BBBOND_0101970</name>
</gene>
<dbReference type="GeneID" id="24562409"/>
<dbReference type="GeneID" id="24562391"/>
<reference evidence="2" key="2">
    <citation type="journal article" date="2014" name="Nucleic Acids Res.">
        <title>The evolutionary dynamics of variant antigen genes in Babesia reveal a history of genomic innovation underlying host-parasite interaction.</title>
        <authorList>
            <person name="Jackson A.P."/>
            <person name="Otto T.D."/>
            <person name="Darby A."/>
            <person name="Ramaprasad A."/>
            <person name="Xia D."/>
            <person name="Echaide I.E."/>
            <person name="Farber M."/>
            <person name="Gahlot S."/>
            <person name="Gamble J."/>
            <person name="Gupta D."/>
            <person name="Gupta Y."/>
            <person name="Jackson L."/>
            <person name="Malandrin L."/>
            <person name="Malas T.B."/>
            <person name="Moussa E."/>
            <person name="Nair M."/>
            <person name="Reid AJ."/>
            <person name="Sanders M."/>
            <person name="Sharma J."/>
            <person name="Tracey A."/>
            <person name="Quail M.A."/>
            <person name="Weir W."/>
            <person name="Wastling J.M."/>
            <person name="Hall N."/>
            <person name="Willadsen P."/>
            <person name="Lingelbach K."/>
            <person name="Shiels B."/>
            <person name="Tait A."/>
            <person name="Berriman M."/>
            <person name="Allred D.R."/>
            <person name="Pain A."/>
        </authorList>
    </citation>
    <scope>NUCLEOTIDE SEQUENCE</scope>
    <source>
        <strain evidence="2">Bond</strain>
    </source>
</reference>
<organism evidence="2 3">
    <name type="scientific">Babesia bigemina</name>
    <dbReference type="NCBI Taxonomy" id="5866"/>
    <lineage>
        <taxon>Eukaryota</taxon>
        <taxon>Sar</taxon>
        <taxon>Alveolata</taxon>
        <taxon>Apicomplexa</taxon>
        <taxon>Aconoidasida</taxon>
        <taxon>Piroplasmida</taxon>
        <taxon>Babesiidae</taxon>
        <taxon>Babesia</taxon>
    </lineage>
</organism>